<dbReference type="PANTHER" id="PTHR30535:SF7">
    <property type="entry name" value="IRON(III) DICITRATE-BINDING PROTEIN"/>
    <property type="match status" value="1"/>
</dbReference>
<organism evidence="3 4">
    <name type="scientific">Actinomadura sediminis</name>
    <dbReference type="NCBI Taxonomy" id="1038904"/>
    <lineage>
        <taxon>Bacteria</taxon>
        <taxon>Bacillati</taxon>
        <taxon>Actinomycetota</taxon>
        <taxon>Actinomycetes</taxon>
        <taxon>Streptosporangiales</taxon>
        <taxon>Thermomonosporaceae</taxon>
        <taxon>Actinomadura</taxon>
    </lineage>
</organism>
<dbReference type="Proteomes" id="UP001596972">
    <property type="component" value="Unassembled WGS sequence"/>
</dbReference>
<dbReference type="RefSeq" id="WP_378298795.1">
    <property type="nucleotide sequence ID" value="NZ_JBHTJA010000022.1"/>
</dbReference>
<keyword evidence="4" id="KW-1185">Reference proteome</keyword>
<dbReference type="InterPro" id="IPR002491">
    <property type="entry name" value="ABC_transptr_periplasmic_BD"/>
</dbReference>
<evidence type="ECO:0000313" key="3">
    <source>
        <dbReference type="EMBL" id="MFD0901583.1"/>
    </source>
</evidence>
<comment type="caution">
    <text evidence="3">The sequence shown here is derived from an EMBL/GenBank/DDBJ whole genome shotgun (WGS) entry which is preliminary data.</text>
</comment>
<evidence type="ECO:0000313" key="4">
    <source>
        <dbReference type="Proteomes" id="UP001596972"/>
    </source>
</evidence>
<dbReference type="SUPFAM" id="SSF53807">
    <property type="entry name" value="Helical backbone' metal receptor"/>
    <property type="match status" value="1"/>
</dbReference>
<dbReference type="Gene3D" id="3.40.50.1980">
    <property type="entry name" value="Nitrogenase molybdenum iron protein domain"/>
    <property type="match status" value="2"/>
</dbReference>
<dbReference type="Pfam" id="PF01497">
    <property type="entry name" value="Peripla_BP_2"/>
    <property type="match status" value="1"/>
</dbReference>
<evidence type="ECO:0000259" key="2">
    <source>
        <dbReference type="PROSITE" id="PS50983"/>
    </source>
</evidence>
<sequence length="335" mass="35544">MPVGIPVVRGRGGRAPAFVLALLLLVSGCGGSGPSADGPDGPVPPGFPVTIENCGVTTTYERPPRRAVSLNQHATEVMLALGLERSMVGTAFPDDAVLPEFAEAYGGIEVLADEYPSFEVLLAAEPDFVYGGWASAFAENDGRSRAALRNAGIGTHLNIEECPDGPVTMATVEEEIRTVAKIFGVPARAEERIASMRAVLRRTADALAGADPLKVAVYDSGDRTVLTSGGAGIGNEIIRLAGGANLFADLDDAYGDVSFEQFAERAPEVIVIYDYGDRPVREKKRFLLDNPALRDVPAIRNERFAVLPLSSTVTGVRVADAVETLARQLHPDRFA</sequence>
<protein>
    <submittedName>
        <fullName evidence="3">ABC transporter substrate-binding protein</fullName>
    </submittedName>
</protein>
<dbReference type="CDD" id="cd01148">
    <property type="entry name" value="TroA_a"/>
    <property type="match status" value="1"/>
</dbReference>
<comment type="similarity">
    <text evidence="1">Belongs to the bacterial solute-binding protein 8 family.</text>
</comment>
<dbReference type="EMBL" id="JBHTJA010000022">
    <property type="protein sequence ID" value="MFD0901583.1"/>
    <property type="molecule type" value="Genomic_DNA"/>
</dbReference>
<dbReference type="InterPro" id="IPR050902">
    <property type="entry name" value="ABC_Transporter_SBP"/>
</dbReference>
<proteinExistence type="inferred from homology"/>
<feature type="domain" description="Fe/B12 periplasmic-binding" evidence="2">
    <location>
        <begin position="66"/>
        <end position="333"/>
    </location>
</feature>
<gene>
    <name evidence="3" type="ORF">ACFQ11_14375</name>
</gene>
<dbReference type="PROSITE" id="PS50983">
    <property type="entry name" value="FE_B12_PBP"/>
    <property type="match status" value="1"/>
</dbReference>
<evidence type="ECO:0000256" key="1">
    <source>
        <dbReference type="ARBA" id="ARBA00008814"/>
    </source>
</evidence>
<name>A0ABW3EML6_9ACTN</name>
<dbReference type="PANTHER" id="PTHR30535">
    <property type="entry name" value="VITAMIN B12-BINDING PROTEIN"/>
    <property type="match status" value="1"/>
</dbReference>
<accession>A0ABW3EML6</accession>
<reference evidence="4" key="1">
    <citation type="journal article" date="2019" name="Int. J. Syst. Evol. Microbiol.">
        <title>The Global Catalogue of Microorganisms (GCM) 10K type strain sequencing project: providing services to taxonomists for standard genome sequencing and annotation.</title>
        <authorList>
            <consortium name="The Broad Institute Genomics Platform"/>
            <consortium name="The Broad Institute Genome Sequencing Center for Infectious Disease"/>
            <person name="Wu L."/>
            <person name="Ma J."/>
        </authorList>
    </citation>
    <scope>NUCLEOTIDE SEQUENCE [LARGE SCALE GENOMIC DNA]</scope>
    <source>
        <strain evidence="4">JCM 31202</strain>
    </source>
</reference>